<protein>
    <submittedName>
        <fullName evidence="6">Helix-turn-helix transcriptional regulator</fullName>
    </submittedName>
</protein>
<evidence type="ECO:0000256" key="3">
    <source>
        <dbReference type="ARBA" id="ARBA00023159"/>
    </source>
</evidence>
<keyword evidence="3" id="KW-0010">Activator</keyword>
<comment type="caution">
    <text evidence="6">The sequence shown here is derived from an EMBL/GenBank/DDBJ whole genome shotgun (WGS) entry which is preliminary data.</text>
</comment>
<dbReference type="PROSITE" id="PS01124">
    <property type="entry name" value="HTH_ARAC_FAMILY_2"/>
    <property type="match status" value="1"/>
</dbReference>
<dbReference type="PROSITE" id="PS00041">
    <property type="entry name" value="HTH_ARAC_FAMILY_1"/>
    <property type="match status" value="1"/>
</dbReference>
<evidence type="ECO:0000256" key="1">
    <source>
        <dbReference type="ARBA" id="ARBA00023015"/>
    </source>
</evidence>
<evidence type="ECO:0000313" key="6">
    <source>
        <dbReference type="EMBL" id="TNJ62700.1"/>
    </source>
</evidence>
<dbReference type="InterPro" id="IPR018060">
    <property type="entry name" value="HTH_AraC"/>
</dbReference>
<dbReference type="InterPro" id="IPR037923">
    <property type="entry name" value="HTH-like"/>
</dbReference>
<dbReference type="Proteomes" id="UP000307943">
    <property type="component" value="Unassembled WGS sequence"/>
</dbReference>
<feature type="domain" description="HTH araC/xylS-type" evidence="5">
    <location>
        <begin position="215"/>
        <end position="313"/>
    </location>
</feature>
<keyword evidence="4" id="KW-0804">Transcription</keyword>
<dbReference type="SMART" id="SM00342">
    <property type="entry name" value="HTH_ARAC"/>
    <property type="match status" value="1"/>
</dbReference>
<dbReference type="GO" id="GO:0043565">
    <property type="term" value="F:sequence-specific DNA binding"/>
    <property type="evidence" value="ECO:0007669"/>
    <property type="project" value="InterPro"/>
</dbReference>
<evidence type="ECO:0000313" key="7">
    <source>
        <dbReference type="Proteomes" id="UP000307943"/>
    </source>
</evidence>
<dbReference type="PANTHER" id="PTHR46796">
    <property type="entry name" value="HTH-TYPE TRANSCRIPTIONAL ACTIVATOR RHAS-RELATED"/>
    <property type="match status" value="1"/>
</dbReference>
<dbReference type="GO" id="GO:0003700">
    <property type="term" value="F:DNA-binding transcription factor activity"/>
    <property type="evidence" value="ECO:0007669"/>
    <property type="project" value="InterPro"/>
</dbReference>
<keyword evidence="2" id="KW-0238">DNA-binding</keyword>
<reference evidence="6 7" key="1">
    <citation type="submission" date="2019-05" db="EMBL/GenBank/DDBJ databases">
        <title>We sequenced the genome of Paenibacillus hemerocallicola KCTC 33185 for further insight into its adaptation and study the phylogeny of Paenibacillus.</title>
        <authorList>
            <person name="Narsing Rao M.P."/>
        </authorList>
    </citation>
    <scope>NUCLEOTIDE SEQUENCE [LARGE SCALE GENOMIC DNA]</scope>
    <source>
        <strain evidence="6 7">KCTC 33185</strain>
    </source>
</reference>
<dbReference type="OrthoDB" id="9813413at2"/>
<proteinExistence type="predicted"/>
<accession>A0A5C4T1R6</accession>
<keyword evidence="7" id="KW-1185">Reference proteome</keyword>
<dbReference type="InterPro" id="IPR009057">
    <property type="entry name" value="Homeodomain-like_sf"/>
</dbReference>
<evidence type="ECO:0000256" key="2">
    <source>
        <dbReference type="ARBA" id="ARBA00023125"/>
    </source>
</evidence>
<name>A0A5C4T1R6_9BACL</name>
<evidence type="ECO:0000256" key="4">
    <source>
        <dbReference type="ARBA" id="ARBA00023163"/>
    </source>
</evidence>
<gene>
    <name evidence="6" type="ORF">FE784_29075</name>
</gene>
<evidence type="ECO:0000259" key="5">
    <source>
        <dbReference type="PROSITE" id="PS01124"/>
    </source>
</evidence>
<organism evidence="6 7">
    <name type="scientific">Paenibacillus hemerocallicola</name>
    <dbReference type="NCBI Taxonomy" id="1172614"/>
    <lineage>
        <taxon>Bacteria</taxon>
        <taxon>Bacillati</taxon>
        <taxon>Bacillota</taxon>
        <taxon>Bacilli</taxon>
        <taxon>Bacillales</taxon>
        <taxon>Paenibacillaceae</taxon>
        <taxon>Paenibacillus</taxon>
    </lineage>
</organism>
<dbReference type="EMBL" id="VDCQ01000054">
    <property type="protein sequence ID" value="TNJ62700.1"/>
    <property type="molecule type" value="Genomic_DNA"/>
</dbReference>
<dbReference type="SUPFAM" id="SSF46689">
    <property type="entry name" value="Homeodomain-like"/>
    <property type="match status" value="2"/>
</dbReference>
<dbReference type="SUPFAM" id="SSF51215">
    <property type="entry name" value="Regulatory protein AraC"/>
    <property type="match status" value="1"/>
</dbReference>
<dbReference type="Gene3D" id="1.10.10.60">
    <property type="entry name" value="Homeodomain-like"/>
    <property type="match status" value="2"/>
</dbReference>
<sequence>MHDLIIFRIFYFTTTRRVCHMPETNGEGNAQSDAGVRFVPSPLRLIELEWSVQDYTYWENKREFVMPADVYPHWCLFAVESGSFSYGIGESKGTAGSGSLVLCPPSVAFIRTMTTSTLSFHFVLLSRKESHSAVAEDDEGSENASSRLPVMFTPDNRQRLFDTFDKWRRIDTLSIPDQLPLIGHYWNDIWKTWCLERSEAHYPRDGAHSEDELMLRAAKRLEEQCAEPFGVKELADELGLSSVQLIRRFRAAYRATPGDYLTGLRMERACRLLRETRMTVEQIAASCGYATGYYLSRLFASRIGVAPSEYRRRHRV</sequence>
<dbReference type="AlphaFoldDB" id="A0A5C4T1R6"/>
<dbReference type="InterPro" id="IPR050204">
    <property type="entry name" value="AraC_XylS_family_regulators"/>
</dbReference>
<dbReference type="InterPro" id="IPR018062">
    <property type="entry name" value="HTH_AraC-typ_CS"/>
</dbReference>
<keyword evidence="1" id="KW-0805">Transcription regulation</keyword>
<dbReference type="Pfam" id="PF12833">
    <property type="entry name" value="HTH_18"/>
    <property type="match status" value="1"/>
</dbReference>